<evidence type="ECO:0000256" key="11">
    <source>
        <dbReference type="ARBA" id="ARBA00029811"/>
    </source>
</evidence>
<feature type="region of interest" description="Disordered" evidence="13">
    <location>
        <begin position="24"/>
        <end position="52"/>
    </location>
</feature>
<dbReference type="RefSeq" id="WP_209636136.1">
    <property type="nucleotide sequence ID" value="NZ_JAGINW010000001.1"/>
</dbReference>
<dbReference type="InterPro" id="IPR045357">
    <property type="entry name" value="Aminopeptidase_N-like_N"/>
</dbReference>
<comment type="caution">
    <text evidence="17">The sequence shown here is derived from an EMBL/GenBank/DDBJ whole genome shotgun (WGS) entry which is preliminary data.</text>
</comment>
<dbReference type="PANTHER" id="PTHR11533">
    <property type="entry name" value="PROTEASE M1 ZINC METALLOPROTEASE"/>
    <property type="match status" value="1"/>
</dbReference>
<evidence type="ECO:0000313" key="18">
    <source>
        <dbReference type="Proteomes" id="UP001519332"/>
    </source>
</evidence>
<evidence type="ECO:0000259" key="16">
    <source>
        <dbReference type="Pfam" id="PF17900"/>
    </source>
</evidence>
<name>A0ABS4TBG1_9PSEU</name>
<dbReference type="CDD" id="cd09603">
    <property type="entry name" value="M1_APN_like"/>
    <property type="match status" value="1"/>
</dbReference>
<dbReference type="PRINTS" id="PR00756">
    <property type="entry name" value="ALADIPTASE"/>
</dbReference>
<dbReference type="Pfam" id="PF01433">
    <property type="entry name" value="Peptidase_M1"/>
    <property type="match status" value="1"/>
</dbReference>
<sequence length="482" mass="53049">MDYSRRSVTALVVACLVAGCSGSAPAPPVPSSSPTQQPTTNLAGAGSDGLGDPYYPTDGNGGYDVTNYNVSISYDPGTKKLDGDTTVTATATADLSQFNLDLTGLDVTSVEVDNAPAQFSRAGEHELVIKAPLTKGKQFRTRVRYNGTPIKAEDGQLGVNGWQQTKSGGAFVAGEPHSATFWFPANDHPRDKATFRLAARVPNGWTVISNGREEPSSEAGGWTTFHWAETTRLATYLTTIGIDKWTIERSTWAGGIPVVSAYAPGAQDKKQMEARLPEILDFLSSKFGPYPQSAAGGIYLNEEIGFSLETQGRPIYAKWTQFDTVVHENAHQWFGDSVSVDSWADICLNECFASYAQWLWAEAKEKENLDQRYRTGVDRGKNRDSFWGNKLHGMGSGNEFNGVYDKGVLAIHALRRQIGEDAFNRVLKEWPATHKDSNATWKQFEEFVQKIAGQDLRGFYDAWFHSDQKPADQYLYPGKLRP</sequence>
<keyword evidence="17" id="KW-0031">Aminopeptidase</keyword>
<evidence type="ECO:0000256" key="1">
    <source>
        <dbReference type="ARBA" id="ARBA00000098"/>
    </source>
</evidence>
<accession>A0ABS4TBG1</accession>
<evidence type="ECO:0000256" key="3">
    <source>
        <dbReference type="ARBA" id="ARBA00010136"/>
    </source>
</evidence>
<dbReference type="EC" id="3.4.11.2" evidence="4"/>
<evidence type="ECO:0000256" key="4">
    <source>
        <dbReference type="ARBA" id="ARBA00012564"/>
    </source>
</evidence>
<keyword evidence="9" id="KW-0862">Zinc</keyword>
<evidence type="ECO:0000313" key="17">
    <source>
        <dbReference type="EMBL" id="MBP2321324.1"/>
    </source>
</evidence>
<keyword evidence="8" id="KW-0378">Hydrolase</keyword>
<dbReference type="InterPro" id="IPR042097">
    <property type="entry name" value="Aminopeptidase_N-like_N_sf"/>
</dbReference>
<dbReference type="Gene3D" id="2.60.40.1730">
    <property type="entry name" value="tricorn interacting facor f3 domain"/>
    <property type="match status" value="1"/>
</dbReference>
<dbReference type="InterPro" id="IPR014782">
    <property type="entry name" value="Peptidase_M1_dom"/>
</dbReference>
<dbReference type="PANTHER" id="PTHR11533:SF297">
    <property type="entry name" value="AMINOPEPTIDASE N"/>
    <property type="match status" value="1"/>
</dbReference>
<dbReference type="InterPro" id="IPR050344">
    <property type="entry name" value="Peptidase_M1_aminopeptidases"/>
</dbReference>
<dbReference type="SUPFAM" id="SSF63737">
    <property type="entry name" value="Leukotriene A4 hydrolase N-terminal domain"/>
    <property type="match status" value="1"/>
</dbReference>
<evidence type="ECO:0000256" key="10">
    <source>
        <dbReference type="ARBA" id="ARBA00023049"/>
    </source>
</evidence>
<evidence type="ECO:0000256" key="8">
    <source>
        <dbReference type="ARBA" id="ARBA00022801"/>
    </source>
</evidence>
<reference evidence="17 18" key="1">
    <citation type="submission" date="2021-03" db="EMBL/GenBank/DDBJ databases">
        <title>Sequencing the genomes of 1000 actinobacteria strains.</title>
        <authorList>
            <person name="Klenk H.-P."/>
        </authorList>
    </citation>
    <scope>NUCLEOTIDE SEQUENCE [LARGE SCALE GENOMIC DNA]</scope>
    <source>
        <strain evidence="17 18">DSM 46670</strain>
    </source>
</reference>
<dbReference type="GO" id="GO:0004177">
    <property type="term" value="F:aminopeptidase activity"/>
    <property type="evidence" value="ECO:0007669"/>
    <property type="project" value="UniProtKB-KW"/>
</dbReference>
<evidence type="ECO:0000256" key="2">
    <source>
        <dbReference type="ARBA" id="ARBA00001947"/>
    </source>
</evidence>
<proteinExistence type="inferred from homology"/>
<feature type="domain" description="Peptidase M1 membrane alanine aminopeptidase" evidence="15">
    <location>
        <begin position="320"/>
        <end position="463"/>
    </location>
</feature>
<organism evidence="17 18">
    <name type="scientific">Kibdelosporangium banguiense</name>
    <dbReference type="NCBI Taxonomy" id="1365924"/>
    <lineage>
        <taxon>Bacteria</taxon>
        <taxon>Bacillati</taxon>
        <taxon>Actinomycetota</taxon>
        <taxon>Actinomycetes</taxon>
        <taxon>Pseudonocardiales</taxon>
        <taxon>Pseudonocardiaceae</taxon>
        <taxon>Kibdelosporangium</taxon>
    </lineage>
</organism>
<evidence type="ECO:0000256" key="13">
    <source>
        <dbReference type="SAM" id="MobiDB-lite"/>
    </source>
</evidence>
<evidence type="ECO:0000256" key="12">
    <source>
        <dbReference type="ARBA" id="ARBA00031533"/>
    </source>
</evidence>
<dbReference type="PROSITE" id="PS51257">
    <property type="entry name" value="PROKAR_LIPOPROTEIN"/>
    <property type="match status" value="1"/>
</dbReference>
<keyword evidence="7" id="KW-0479">Metal-binding</keyword>
<comment type="catalytic activity">
    <reaction evidence="1">
        <text>Release of an N-terminal amino acid, Xaa-|-Yaa- from a peptide, amide or arylamide. Xaa is preferably Ala, but may be most amino acids including Pro (slow action). When a terminal hydrophobic residue is followed by a prolyl residue, the two may be released as an intact Xaa-Pro dipeptide.</text>
        <dbReference type="EC" id="3.4.11.2"/>
    </reaction>
</comment>
<keyword evidence="18" id="KW-1185">Reference proteome</keyword>
<feature type="chain" id="PRO_5046115342" description="Aminopeptidase N" evidence="14">
    <location>
        <begin position="27"/>
        <end position="482"/>
    </location>
</feature>
<evidence type="ECO:0000256" key="14">
    <source>
        <dbReference type="SAM" id="SignalP"/>
    </source>
</evidence>
<keyword evidence="6" id="KW-0645">Protease</keyword>
<feature type="domain" description="Aminopeptidase N-like N-terminal" evidence="16">
    <location>
        <begin position="67"/>
        <end position="237"/>
    </location>
</feature>
<dbReference type="EMBL" id="JAGINW010000001">
    <property type="protein sequence ID" value="MBP2321324.1"/>
    <property type="molecule type" value="Genomic_DNA"/>
</dbReference>
<evidence type="ECO:0000256" key="7">
    <source>
        <dbReference type="ARBA" id="ARBA00022723"/>
    </source>
</evidence>
<dbReference type="Gene3D" id="1.10.390.10">
    <property type="entry name" value="Neutral Protease Domain 2"/>
    <property type="match status" value="1"/>
</dbReference>
<comment type="cofactor">
    <cofactor evidence="2">
        <name>Zn(2+)</name>
        <dbReference type="ChEBI" id="CHEBI:29105"/>
    </cofactor>
</comment>
<evidence type="ECO:0000256" key="5">
    <source>
        <dbReference type="ARBA" id="ARBA00015611"/>
    </source>
</evidence>
<evidence type="ECO:0000256" key="6">
    <source>
        <dbReference type="ARBA" id="ARBA00022670"/>
    </source>
</evidence>
<keyword evidence="14" id="KW-0732">Signal</keyword>
<dbReference type="Pfam" id="PF17900">
    <property type="entry name" value="Peptidase_M1_N"/>
    <property type="match status" value="1"/>
</dbReference>
<dbReference type="InterPro" id="IPR027268">
    <property type="entry name" value="Peptidase_M4/M1_CTD_sf"/>
</dbReference>
<feature type="signal peptide" evidence="14">
    <location>
        <begin position="1"/>
        <end position="26"/>
    </location>
</feature>
<gene>
    <name evidence="17" type="ORF">JOF56_001709</name>
</gene>
<evidence type="ECO:0000259" key="15">
    <source>
        <dbReference type="Pfam" id="PF01433"/>
    </source>
</evidence>
<dbReference type="Proteomes" id="UP001519332">
    <property type="component" value="Unassembled WGS sequence"/>
</dbReference>
<keyword evidence="10" id="KW-0482">Metalloprotease</keyword>
<dbReference type="SUPFAM" id="SSF55486">
    <property type="entry name" value="Metalloproteases ('zincins'), catalytic domain"/>
    <property type="match status" value="1"/>
</dbReference>
<comment type="similarity">
    <text evidence="3">Belongs to the peptidase M1 family.</text>
</comment>
<evidence type="ECO:0000256" key="9">
    <source>
        <dbReference type="ARBA" id="ARBA00022833"/>
    </source>
</evidence>
<dbReference type="InterPro" id="IPR001930">
    <property type="entry name" value="Peptidase_M1"/>
</dbReference>
<protein>
    <recommendedName>
        <fullName evidence="5">Aminopeptidase N</fullName>
        <ecNumber evidence="4">3.4.11.2</ecNumber>
    </recommendedName>
    <alternativeName>
        <fullName evidence="11">Alanine aminopeptidase</fullName>
    </alternativeName>
    <alternativeName>
        <fullName evidence="12">Lysyl aminopeptidase</fullName>
    </alternativeName>
</protein>